<evidence type="ECO:0000313" key="3">
    <source>
        <dbReference type="EMBL" id="MBK1619992.1"/>
    </source>
</evidence>
<dbReference type="Pfam" id="PF03413">
    <property type="entry name" value="PepSY"/>
    <property type="match status" value="1"/>
</dbReference>
<proteinExistence type="predicted"/>
<keyword evidence="4" id="KW-1185">Reference proteome</keyword>
<reference evidence="3 4" key="1">
    <citation type="journal article" date="2020" name="Microorganisms">
        <title>Osmotic Adaptation and Compatible Solute Biosynthesis of Phototrophic Bacteria as Revealed from Genome Analyses.</title>
        <authorList>
            <person name="Imhoff J.F."/>
            <person name="Rahn T."/>
            <person name="Kunzel S."/>
            <person name="Keller A."/>
            <person name="Neulinger S.C."/>
        </authorList>
    </citation>
    <scope>NUCLEOTIDE SEQUENCE [LARGE SCALE GENOMIC DNA]</scope>
    <source>
        <strain evidence="3 4">DSM 25653</strain>
    </source>
</reference>
<evidence type="ECO:0000259" key="2">
    <source>
        <dbReference type="Pfam" id="PF03413"/>
    </source>
</evidence>
<evidence type="ECO:0000313" key="4">
    <source>
        <dbReference type="Proteomes" id="UP001138768"/>
    </source>
</evidence>
<dbReference type="AlphaFoldDB" id="A0A9X0WAC9"/>
<comment type="caution">
    <text evidence="3">The sequence shown here is derived from an EMBL/GenBank/DDBJ whole genome shotgun (WGS) entry which is preliminary data.</text>
</comment>
<protein>
    <recommendedName>
        <fullName evidence="2">PepSY domain-containing protein</fullName>
    </recommendedName>
</protein>
<accession>A0A9X0WAC9</accession>
<name>A0A9X0WAC9_9GAMM</name>
<evidence type="ECO:0000256" key="1">
    <source>
        <dbReference type="SAM" id="SignalP"/>
    </source>
</evidence>
<feature type="signal peptide" evidence="1">
    <location>
        <begin position="1"/>
        <end position="27"/>
    </location>
</feature>
<gene>
    <name evidence="3" type="ORF">CKO42_16400</name>
</gene>
<sequence>MRTATATLLTGTFLLGSVLLFGASAQASPKDQDQARAALEAGQIRPISEILTKASAEVPGDVVEVELEQERGRWIYELKIIAPDGRLLEVEMDASDASLIEVEQEYRRD</sequence>
<feature type="domain" description="PepSY" evidence="2">
    <location>
        <begin position="47"/>
        <end position="103"/>
    </location>
</feature>
<dbReference type="InterPro" id="IPR025711">
    <property type="entry name" value="PepSY"/>
</dbReference>
<dbReference type="Proteomes" id="UP001138768">
    <property type="component" value="Unassembled WGS sequence"/>
</dbReference>
<feature type="chain" id="PRO_5040985360" description="PepSY domain-containing protein" evidence="1">
    <location>
        <begin position="28"/>
        <end position="109"/>
    </location>
</feature>
<keyword evidence="1" id="KW-0732">Signal</keyword>
<dbReference type="Gene3D" id="3.10.450.40">
    <property type="match status" value="1"/>
</dbReference>
<organism evidence="3 4">
    <name type="scientific">Lamprobacter modestohalophilus</name>
    <dbReference type="NCBI Taxonomy" id="1064514"/>
    <lineage>
        <taxon>Bacteria</taxon>
        <taxon>Pseudomonadati</taxon>
        <taxon>Pseudomonadota</taxon>
        <taxon>Gammaproteobacteria</taxon>
        <taxon>Chromatiales</taxon>
        <taxon>Chromatiaceae</taxon>
        <taxon>Lamprobacter</taxon>
    </lineage>
</organism>
<dbReference type="EMBL" id="NRRY01000030">
    <property type="protein sequence ID" value="MBK1619992.1"/>
    <property type="molecule type" value="Genomic_DNA"/>
</dbReference>